<dbReference type="Proteomes" id="UP001176941">
    <property type="component" value="Chromosome 11"/>
</dbReference>
<gene>
    <name evidence="2" type="ORF">MRATA1EN1_LOCUS3503</name>
</gene>
<evidence type="ECO:0000313" key="3">
    <source>
        <dbReference type="Proteomes" id="UP001176941"/>
    </source>
</evidence>
<feature type="region of interest" description="Disordered" evidence="1">
    <location>
        <begin position="1"/>
        <end position="29"/>
    </location>
</feature>
<dbReference type="EMBL" id="OX459947">
    <property type="protein sequence ID" value="CAI9154541.1"/>
    <property type="molecule type" value="Genomic_DNA"/>
</dbReference>
<evidence type="ECO:0000256" key="1">
    <source>
        <dbReference type="SAM" id="MobiDB-lite"/>
    </source>
</evidence>
<proteinExistence type="predicted"/>
<accession>A0ABN8XZQ5</accession>
<name>A0ABN8XZQ5_RANTA</name>
<reference evidence="2" key="1">
    <citation type="submission" date="2023-04" db="EMBL/GenBank/DDBJ databases">
        <authorList>
            <consortium name="ELIXIR-Norway"/>
        </authorList>
    </citation>
    <scope>NUCLEOTIDE SEQUENCE [LARGE SCALE GENOMIC DNA]</scope>
</reference>
<organism evidence="2 3">
    <name type="scientific">Rangifer tarandus platyrhynchus</name>
    <name type="common">Svalbard reindeer</name>
    <dbReference type="NCBI Taxonomy" id="3082113"/>
    <lineage>
        <taxon>Eukaryota</taxon>
        <taxon>Metazoa</taxon>
        <taxon>Chordata</taxon>
        <taxon>Craniata</taxon>
        <taxon>Vertebrata</taxon>
        <taxon>Euteleostomi</taxon>
        <taxon>Mammalia</taxon>
        <taxon>Eutheria</taxon>
        <taxon>Laurasiatheria</taxon>
        <taxon>Artiodactyla</taxon>
        <taxon>Ruminantia</taxon>
        <taxon>Pecora</taxon>
        <taxon>Cervidae</taxon>
        <taxon>Odocoileinae</taxon>
        <taxon>Rangifer</taxon>
    </lineage>
</organism>
<keyword evidence="3" id="KW-1185">Reference proteome</keyword>
<sequence length="105" mass="11893">MPIHPGVRKEKHKSRPEPNPQPRPKPPSPAQLLIVKLQSTCSPRSMKINACFWGNRDWGCLIFSMLLQMHISFRSLEKPALTLREGQVPADLSDISMCLPNQSHI</sequence>
<feature type="compositionally biased region" description="Pro residues" evidence="1">
    <location>
        <begin position="17"/>
        <end position="29"/>
    </location>
</feature>
<protein>
    <submittedName>
        <fullName evidence="2">Uncharacterized protein</fullName>
    </submittedName>
</protein>
<evidence type="ECO:0000313" key="2">
    <source>
        <dbReference type="EMBL" id="CAI9154541.1"/>
    </source>
</evidence>